<evidence type="ECO:0000313" key="2">
    <source>
        <dbReference type="Proteomes" id="UP000299102"/>
    </source>
</evidence>
<organism evidence="1 2">
    <name type="scientific">Eumeta variegata</name>
    <name type="common">Bagworm moth</name>
    <name type="synonym">Eumeta japonica</name>
    <dbReference type="NCBI Taxonomy" id="151549"/>
    <lineage>
        <taxon>Eukaryota</taxon>
        <taxon>Metazoa</taxon>
        <taxon>Ecdysozoa</taxon>
        <taxon>Arthropoda</taxon>
        <taxon>Hexapoda</taxon>
        <taxon>Insecta</taxon>
        <taxon>Pterygota</taxon>
        <taxon>Neoptera</taxon>
        <taxon>Endopterygota</taxon>
        <taxon>Lepidoptera</taxon>
        <taxon>Glossata</taxon>
        <taxon>Ditrysia</taxon>
        <taxon>Tineoidea</taxon>
        <taxon>Psychidae</taxon>
        <taxon>Oiketicinae</taxon>
        <taxon>Eumeta</taxon>
    </lineage>
</organism>
<evidence type="ECO:0000313" key="1">
    <source>
        <dbReference type="EMBL" id="GBP28528.1"/>
    </source>
</evidence>
<reference evidence="1 2" key="1">
    <citation type="journal article" date="2019" name="Commun. Biol.">
        <title>The bagworm genome reveals a unique fibroin gene that provides high tensile strength.</title>
        <authorList>
            <person name="Kono N."/>
            <person name="Nakamura H."/>
            <person name="Ohtoshi R."/>
            <person name="Tomita M."/>
            <person name="Numata K."/>
            <person name="Arakawa K."/>
        </authorList>
    </citation>
    <scope>NUCLEOTIDE SEQUENCE [LARGE SCALE GENOMIC DNA]</scope>
</reference>
<dbReference type="EMBL" id="BGZK01000208">
    <property type="protein sequence ID" value="GBP28528.1"/>
    <property type="molecule type" value="Genomic_DNA"/>
</dbReference>
<keyword evidence="2" id="KW-1185">Reference proteome</keyword>
<comment type="caution">
    <text evidence="1">The sequence shown here is derived from an EMBL/GenBank/DDBJ whole genome shotgun (WGS) entry which is preliminary data.</text>
</comment>
<sequence length="142" mass="16728">MLKNAHLLQKAEFAPMTLGEGRARNFRSGVELYSVRERTRINNRHYRRPYDNHRTLNYWYSSPLMLGVARAPTKMDSGARDVYRAKRPRERPLAHTAANCARFTHFTAYFGFPHYESRMISIPKFHIIKVLSNRTKLMDVEN</sequence>
<proteinExistence type="predicted"/>
<gene>
    <name evidence="1" type="ORF">EVAR_22992_1</name>
</gene>
<dbReference type="Proteomes" id="UP000299102">
    <property type="component" value="Unassembled WGS sequence"/>
</dbReference>
<accession>A0A4C1UQ10</accession>
<protein>
    <submittedName>
        <fullName evidence="1">Uncharacterized protein</fullName>
    </submittedName>
</protein>
<dbReference type="AlphaFoldDB" id="A0A4C1UQ10"/>
<name>A0A4C1UQ10_EUMVA</name>